<keyword evidence="7" id="KW-0067">ATP-binding</keyword>
<evidence type="ECO:0000256" key="9">
    <source>
        <dbReference type="SAM" id="Phobius"/>
    </source>
</evidence>
<dbReference type="GeneID" id="98053302"/>
<evidence type="ECO:0000259" key="10">
    <source>
        <dbReference type="Pfam" id="PF02518"/>
    </source>
</evidence>
<keyword evidence="13" id="KW-1185">Reference proteome</keyword>
<feature type="transmembrane region" description="Helical" evidence="9">
    <location>
        <begin position="38"/>
        <end position="57"/>
    </location>
</feature>
<evidence type="ECO:0000256" key="2">
    <source>
        <dbReference type="ARBA" id="ARBA00012438"/>
    </source>
</evidence>
<feature type="domain" description="Histidine kinase/HSP90-like ATPase" evidence="10">
    <location>
        <begin position="296"/>
        <end position="376"/>
    </location>
</feature>
<accession>A0A852WAD6</accession>
<comment type="caution">
    <text evidence="12">The sequence shown here is derived from an EMBL/GenBank/DDBJ whole genome shotgun (WGS) entry which is preliminary data.</text>
</comment>
<dbReference type="AlphaFoldDB" id="A0A852WAD6"/>
<evidence type="ECO:0000256" key="6">
    <source>
        <dbReference type="ARBA" id="ARBA00022777"/>
    </source>
</evidence>
<evidence type="ECO:0000256" key="3">
    <source>
        <dbReference type="ARBA" id="ARBA00022553"/>
    </source>
</evidence>
<feature type="transmembrane region" description="Helical" evidence="9">
    <location>
        <begin position="64"/>
        <end position="83"/>
    </location>
</feature>
<dbReference type="GO" id="GO:0005524">
    <property type="term" value="F:ATP binding"/>
    <property type="evidence" value="ECO:0007669"/>
    <property type="project" value="UniProtKB-KW"/>
</dbReference>
<evidence type="ECO:0000313" key="12">
    <source>
        <dbReference type="EMBL" id="NYG03305.1"/>
    </source>
</evidence>
<dbReference type="CDD" id="cd16917">
    <property type="entry name" value="HATPase_UhpB-NarQ-NarX-like"/>
    <property type="match status" value="1"/>
</dbReference>
<dbReference type="InterPro" id="IPR011712">
    <property type="entry name" value="Sig_transdc_His_kin_sub3_dim/P"/>
</dbReference>
<keyword evidence="9" id="KW-0472">Membrane</keyword>
<comment type="catalytic activity">
    <reaction evidence="1">
        <text>ATP + protein L-histidine = ADP + protein N-phospho-L-histidine.</text>
        <dbReference type="EC" id="2.7.13.3"/>
    </reaction>
</comment>
<evidence type="ECO:0000259" key="11">
    <source>
        <dbReference type="Pfam" id="PF07730"/>
    </source>
</evidence>
<evidence type="ECO:0000256" key="1">
    <source>
        <dbReference type="ARBA" id="ARBA00000085"/>
    </source>
</evidence>
<dbReference type="EMBL" id="JACCCZ010000001">
    <property type="protein sequence ID" value="NYG03305.1"/>
    <property type="molecule type" value="Genomic_DNA"/>
</dbReference>
<keyword evidence="5" id="KW-0547">Nucleotide-binding</keyword>
<dbReference type="GO" id="GO:0016020">
    <property type="term" value="C:membrane"/>
    <property type="evidence" value="ECO:0007669"/>
    <property type="project" value="InterPro"/>
</dbReference>
<dbReference type="Pfam" id="PF02518">
    <property type="entry name" value="HATPase_c"/>
    <property type="match status" value="1"/>
</dbReference>
<dbReference type="InterPro" id="IPR003594">
    <property type="entry name" value="HATPase_dom"/>
</dbReference>
<gene>
    <name evidence="12" type="ORF">HDA37_003590</name>
</gene>
<evidence type="ECO:0000313" key="13">
    <source>
        <dbReference type="Proteomes" id="UP000549695"/>
    </source>
</evidence>
<evidence type="ECO:0000256" key="7">
    <source>
        <dbReference type="ARBA" id="ARBA00022840"/>
    </source>
</evidence>
<reference evidence="12 13" key="1">
    <citation type="submission" date="2020-07" db="EMBL/GenBank/DDBJ databases">
        <title>Sequencing the genomes of 1000 actinobacteria strains.</title>
        <authorList>
            <person name="Klenk H.-P."/>
        </authorList>
    </citation>
    <scope>NUCLEOTIDE SEQUENCE [LARGE SCALE GENOMIC DNA]</scope>
    <source>
        <strain evidence="12 13">DSM 44749</strain>
    </source>
</reference>
<name>A0A852WAD6_PSEA5</name>
<organism evidence="12 13">
    <name type="scientific">Pseudonocardia alni</name>
    <name type="common">Amycolata alni</name>
    <dbReference type="NCBI Taxonomy" id="33907"/>
    <lineage>
        <taxon>Bacteria</taxon>
        <taxon>Bacillati</taxon>
        <taxon>Actinomycetota</taxon>
        <taxon>Actinomycetes</taxon>
        <taxon>Pseudonocardiales</taxon>
        <taxon>Pseudonocardiaceae</taxon>
        <taxon>Pseudonocardia</taxon>
    </lineage>
</organism>
<feature type="transmembrane region" description="Helical" evidence="9">
    <location>
        <begin position="12"/>
        <end position="32"/>
    </location>
</feature>
<dbReference type="EC" id="2.7.13.3" evidence="2"/>
<feature type="transmembrane region" description="Helical" evidence="9">
    <location>
        <begin position="89"/>
        <end position="106"/>
    </location>
</feature>
<dbReference type="Gene3D" id="3.30.565.10">
    <property type="entry name" value="Histidine kinase-like ATPase, C-terminal domain"/>
    <property type="match status" value="1"/>
</dbReference>
<feature type="domain" description="Signal transduction histidine kinase subgroup 3 dimerisation and phosphoacceptor" evidence="11">
    <location>
        <begin position="177"/>
        <end position="242"/>
    </location>
</feature>
<evidence type="ECO:0000256" key="8">
    <source>
        <dbReference type="ARBA" id="ARBA00023012"/>
    </source>
</evidence>
<keyword evidence="6 12" id="KW-0418">Kinase</keyword>
<sequence>MRSAPRRGRPLLAGFEVLAYLFWAGCDALLGLGVGPAAVPSGAVYGLLVAGVVLLRYRTGTGTLPVAVVAFGLSACGSVAGVVTGGIPFVSLTELFALAVVTVSVVRTAPVRVVLATAVVSLCLIVGMPLLRVPDIDREVFASLTVVGWAGTMVVATAARELWQRRSARLDRARNDERLELARELHDTVAHHVTAIVVAAQAGVVVAGSRPEEAGRALEAIERAGAEALDGMRRMVGVLRSGAGDDTGDGAERAPGHGLDDIDDVVARFDPDGGRARLEIAPEVRAARLGPAVAATAFRVVREALTNVHRHAPGATTVSVGVHLQAGRLVTVVHNDGTGTENPLRDPGGFGLAGMRERVEALDGSLHAGPDGPGRWIVVAEVPAGAGR</sequence>
<dbReference type="Pfam" id="PF07730">
    <property type="entry name" value="HisKA_3"/>
    <property type="match status" value="1"/>
</dbReference>
<proteinExistence type="predicted"/>
<keyword evidence="4" id="KW-0808">Transferase</keyword>
<dbReference type="RefSeq" id="WP_073576655.1">
    <property type="nucleotide sequence ID" value="NZ_BAAAJZ010000003.1"/>
</dbReference>
<evidence type="ECO:0000256" key="5">
    <source>
        <dbReference type="ARBA" id="ARBA00022741"/>
    </source>
</evidence>
<keyword evidence="3" id="KW-0597">Phosphoprotein</keyword>
<dbReference type="InterPro" id="IPR036890">
    <property type="entry name" value="HATPase_C_sf"/>
</dbReference>
<feature type="transmembrane region" description="Helical" evidence="9">
    <location>
        <begin position="113"/>
        <end position="134"/>
    </location>
</feature>
<keyword evidence="9" id="KW-1133">Transmembrane helix</keyword>
<dbReference type="GO" id="GO:0000155">
    <property type="term" value="F:phosphorelay sensor kinase activity"/>
    <property type="evidence" value="ECO:0007669"/>
    <property type="project" value="InterPro"/>
</dbReference>
<dbReference type="InterPro" id="IPR050482">
    <property type="entry name" value="Sensor_HK_TwoCompSys"/>
</dbReference>
<dbReference type="GO" id="GO:0046983">
    <property type="term" value="F:protein dimerization activity"/>
    <property type="evidence" value="ECO:0007669"/>
    <property type="project" value="InterPro"/>
</dbReference>
<dbReference type="PANTHER" id="PTHR24421">
    <property type="entry name" value="NITRATE/NITRITE SENSOR PROTEIN NARX-RELATED"/>
    <property type="match status" value="1"/>
</dbReference>
<protein>
    <recommendedName>
        <fullName evidence="2">histidine kinase</fullName>
        <ecNumber evidence="2">2.7.13.3</ecNumber>
    </recommendedName>
</protein>
<feature type="transmembrane region" description="Helical" evidence="9">
    <location>
        <begin position="140"/>
        <end position="159"/>
    </location>
</feature>
<keyword evidence="9" id="KW-0812">Transmembrane</keyword>
<evidence type="ECO:0000256" key="4">
    <source>
        <dbReference type="ARBA" id="ARBA00022679"/>
    </source>
</evidence>
<dbReference type="Gene3D" id="1.20.5.1930">
    <property type="match status" value="1"/>
</dbReference>
<keyword evidence="8" id="KW-0902">Two-component regulatory system</keyword>
<dbReference type="SUPFAM" id="SSF55874">
    <property type="entry name" value="ATPase domain of HSP90 chaperone/DNA topoisomerase II/histidine kinase"/>
    <property type="match status" value="1"/>
</dbReference>
<dbReference type="Proteomes" id="UP000549695">
    <property type="component" value="Unassembled WGS sequence"/>
</dbReference>
<dbReference type="PANTHER" id="PTHR24421:SF10">
    <property type="entry name" value="NITRATE_NITRITE SENSOR PROTEIN NARQ"/>
    <property type="match status" value="1"/>
</dbReference>